<evidence type="ECO:0000313" key="4">
    <source>
        <dbReference type="EMBL" id="CAG5107842.1"/>
    </source>
</evidence>
<gene>
    <name evidence="4" type="ORF">OKIOD_LOCUS12277</name>
</gene>
<proteinExistence type="inferred from homology"/>
<feature type="domain" description="Carboxylesterase type B" evidence="3">
    <location>
        <begin position="53"/>
        <end position="389"/>
    </location>
</feature>
<sequence length="529" mass="60401">MSEWAWDYTRETELAEIILKNKPNKTIKIGTFDEWKQYSPPRKFSTCYRSKNEDSFELFQRVIMLSGSALANWAFANDPVTKAEFFAKQLGCPIKFNVTETIECLQSKSTWSDFVEIDMKMFGNDFSPIWGPVLDGVVLSSDPNSGSPLQRMQSGEYFDYEVLVGVDQGEGIFFVPQSSQYNYDQSSDNSDQSWTKLLNKLIRTNFKSLPSASYISNVVDFVYSGWNSNTTKLTPRQKGLQMFSDFGWTSNAVRTAELHSGLNYDTFVYLFDHRMGSESYRPSELDRAGTNQAIAFLFGIPFYGKDTFAPGFDSIVWSPEEKTLSCSMMTYFANFINYGDPSPRGSDKMIQNNKCIVGERFWPRNLYSGISWPKFTPSTRKTMEFSLRGSKLYRDSPPVERTLVDYASQRMKLWNSLIPKMMEPVQKAKINFPSNSFNPEPTDETATIADDLKSMNNVTIISFEEKLQEEADKEVGVGLEISVTLSIGLLLFIINACAFLQMAIKKRREKKNFRAKIETELEAFVSFNS</sequence>
<dbReference type="SUPFAM" id="SSF53474">
    <property type="entry name" value="alpha/beta-Hydrolases"/>
    <property type="match status" value="1"/>
</dbReference>
<accession>A0ABN7SU67</accession>
<evidence type="ECO:0000313" key="5">
    <source>
        <dbReference type="Proteomes" id="UP001158576"/>
    </source>
</evidence>
<dbReference type="Gene3D" id="3.40.50.1820">
    <property type="entry name" value="alpha/beta hydrolase"/>
    <property type="match status" value="1"/>
</dbReference>
<feature type="transmembrane region" description="Helical" evidence="2">
    <location>
        <begin position="483"/>
        <end position="504"/>
    </location>
</feature>
<reference evidence="4 5" key="1">
    <citation type="submission" date="2021-04" db="EMBL/GenBank/DDBJ databases">
        <authorList>
            <person name="Bliznina A."/>
        </authorList>
    </citation>
    <scope>NUCLEOTIDE SEQUENCE [LARGE SCALE GENOMIC DNA]</scope>
</reference>
<keyword evidence="5" id="KW-1185">Reference proteome</keyword>
<evidence type="ECO:0000256" key="1">
    <source>
        <dbReference type="ARBA" id="ARBA00005964"/>
    </source>
</evidence>
<comment type="similarity">
    <text evidence="1">Belongs to the type-B carboxylesterase/lipase family.</text>
</comment>
<keyword evidence="2" id="KW-1133">Transmembrane helix</keyword>
<name>A0ABN7SU67_OIKDI</name>
<organism evidence="4 5">
    <name type="scientific">Oikopleura dioica</name>
    <name type="common">Tunicate</name>
    <dbReference type="NCBI Taxonomy" id="34765"/>
    <lineage>
        <taxon>Eukaryota</taxon>
        <taxon>Metazoa</taxon>
        <taxon>Chordata</taxon>
        <taxon>Tunicata</taxon>
        <taxon>Appendicularia</taxon>
        <taxon>Copelata</taxon>
        <taxon>Oikopleuridae</taxon>
        <taxon>Oikopleura</taxon>
    </lineage>
</organism>
<keyword evidence="2" id="KW-0472">Membrane</keyword>
<dbReference type="Proteomes" id="UP001158576">
    <property type="component" value="Chromosome 1"/>
</dbReference>
<evidence type="ECO:0000259" key="3">
    <source>
        <dbReference type="Pfam" id="PF00135"/>
    </source>
</evidence>
<keyword evidence="2" id="KW-0812">Transmembrane</keyword>
<dbReference type="PANTHER" id="PTHR43903">
    <property type="entry name" value="NEUROLIGIN"/>
    <property type="match status" value="1"/>
</dbReference>
<protein>
    <submittedName>
        <fullName evidence="4">Oidioi.mRNA.OKI2018_I69.chr1.g3512.t1.cds</fullName>
    </submittedName>
</protein>
<dbReference type="InterPro" id="IPR051093">
    <property type="entry name" value="Neuroligin/BSAL"/>
</dbReference>
<evidence type="ECO:0000256" key="2">
    <source>
        <dbReference type="SAM" id="Phobius"/>
    </source>
</evidence>
<dbReference type="Pfam" id="PF00135">
    <property type="entry name" value="COesterase"/>
    <property type="match status" value="1"/>
</dbReference>
<dbReference type="InterPro" id="IPR002018">
    <property type="entry name" value="CarbesteraseB"/>
</dbReference>
<dbReference type="InterPro" id="IPR029058">
    <property type="entry name" value="AB_hydrolase_fold"/>
</dbReference>
<dbReference type="EMBL" id="OU015566">
    <property type="protein sequence ID" value="CAG5107842.1"/>
    <property type="molecule type" value="Genomic_DNA"/>
</dbReference>